<dbReference type="EC" id="5.3.1.6" evidence="5"/>
<dbReference type="PANTHER" id="PTHR30345">
    <property type="entry name" value="RIBOSE-5-PHOSPHATE ISOMERASE B"/>
    <property type="match status" value="1"/>
</dbReference>
<dbReference type="SUPFAM" id="SSF89623">
    <property type="entry name" value="Ribose/Galactose isomerase RpiB/AlsB"/>
    <property type="match status" value="1"/>
</dbReference>
<feature type="binding site" evidence="4">
    <location>
        <begin position="10"/>
        <end position="11"/>
    </location>
    <ligand>
        <name>D-ribulose 5-phosphate</name>
        <dbReference type="ChEBI" id="CHEBI:58121"/>
    </ligand>
</feature>
<reference evidence="6" key="1">
    <citation type="journal article" date="2009" name="Environ. Microbiol.">
        <title>Contribution of mobile genetic elements to Desulfovibrio vulgaris genome plasticity.</title>
        <authorList>
            <person name="Walker C.B."/>
            <person name="Stolyar S."/>
            <person name="Chivian D."/>
            <person name="Pinel N."/>
            <person name="Gabster J.A."/>
            <person name="Dehal P.S."/>
            <person name="He Z."/>
            <person name="Yang Z.K."/>
            <person name="Yen H.C."/>
            <person name="Zhou J."/>
            <person name="Wall J.D."/>
            <person name="Hazen T.C."/>
            <person name="Arkin A.P."/>
            <person name="Stahl D.A."/>
        </authorList>
    </citation>
    <scope>NUCLEOTIDE SEQUENCE [LARGE SCALE GENOMIC DNA]</scope>
    <source>
        <strain evidence="6">DP4</strain>
    </source>
</reference>
<evidence type="ECO:0000256" key="3">
    <source>
        <dbReference type="PIRSR" id="PIRSR005384-1"/>
    </source>
</evidence>
<dbReference type="InterPro" id="IPR004785">
    <property type="entry name" value="RpiB"/>
</dbReference>
<feature type="active site" description="Proton donor" evidence="3">
    <location>
        <position position="99"/>
    </location>
</feature>
<dbReference type="SMR" id="A0A0H3A8Y7"/>
<dbReference type="RefSeq" id="WP_010938871.1">
    <property type="nucleotide sequence ID" value="NC_008751.1"/>
</dbReference>
<evidence type="ECO:0000313" key="6">
    <source>
        <dbReference type="Proteomes" id="UP000009173"/>
    </source>
</evidence>
<feature type="active site" description="Proton acceptor" evidence="3">
    <location>
        <position position="66"/>
    </location>
</feature>
<keyword evidence="2 5" id="KW-0413">Isomerase</keyword>
<dbReference type="AlphaFoldDB" id="A0A0H3A8Y7"/>
<dbReference type="GO" id="GO:0004751">
    <property type="term" value="F:ribose-5-phosphate isomerase activity"/>
    <property type="evidence" value="ECO:0007669"/>
    <property type="project" value="UniProtKB-EC"/>
</dbReference>
<feature type="binding site" evidence="4">
    <location>
        <position position="133"/>
    </location>
    <ligand>
        <name>D-ribulose 5-phosphate</name>
        <dbReference type="ChEBI" id="CHEBI:58121"/>
    </ligand>
</feature>
<dbReference type="EMBL" id="CP000527">
    <property type="protein sequence ID" value="ABM28570.1"/>
    <property type="molecule type" value="Genomic_DNA"/>
</dbReference>
<dbReference type="PIRSF" id="PIRSF005384">
    <property type="entry name" value="RpiB_LacA_B"/>
    <property type="match status" value="1"/>
</dbReference>
<dbReference type="NCBIfam" id="NF004051">
    <property type="entry name" value="PRK05571.1"/>
    <property type="match status" value="1"/>
</dbReference>
<dbReference type="KEGG" id="dvl:Dvul_1553"/>
<evidence type="ECO:0000256" key="1">
    <source>
        <dbReference type="ARBA" id="ARBA00008754"/>
    </source>
</evidence>
<comment type="similarity">
    <text evidence="1">Belongs to the LacAB/RpiB family.</text>
</comment>
<dbReference type="Pfam" id="PF02502">
    <property type="entry name" value="LacAB_rpiB"/>
    <property type="match status" value="1"/>
</dbReference>
<dbReference type="Proteomes" id="UP000009173">
    <property type="component" value="Chromosome"/>
</dbReference>
<feature type="binding site" evidence="4">
    <location>
        <begin position="67"/>
        <end position="71"/>
    </location>
    <ligand>
        <name>D-ribulose 5-phosphate</name>
        <dbReference type="ChEBI" id="CHEBI:58121"/>
    </ligand>
</feature>
<feature type="binding site" evidence="4">
    <location>
        <position position="137"/>
    </location>
    <ligand>
        <name>D-ribulose 5-phosphate</name>
        <dbReference type="ChEBI" id="CHEBI:58121"/>
    </ligand>
</feature>
<dbReference type="HOGENOM" id="CLU_091396_4_1_7"/>
<accession>A0A0H3A8Y7</accession>
<dbReference type="NCBIfam" id="TIGR00689">
    <property type="entry name" value="rpiB_lacA_lacB"/>
    <property type="match status" value="1"/>
</dbReference>
<evidence type="ECO:0000256" key="4">
    <source>
        <dbReference type="PIRSR" id="PIRSR005384-2"/>
    </source>
</evidence>
<sequence length="147" mass="15923">MARKVFVGSDHAGFALKQSIVDSLRNAGHDVEDLGPESAVSCDYPHYAQKVCDRVLAEEALGILICGTGIGMSMAANRIPGIRAALCTCEFHARATRQHNNANVLCLGERVTGPGVALELARLFLDTDFEGGRHQRRIDLFDLNGCR</sequence>
<feature type="binding site" evidence="4">
    <location>
        <position position="110"/>
    </location>
    <ligand>
        <name>D-ribulose 5-phosphate</name>
        <dbReference type="ChEBI" id="CHEBI:58121"/>
    </ligand>
</feature>
<dbReference type="InterPro" id="IPR036569">
    <property type="entry name" value="RpiB_LacA_LacB_sf"/>
</dbReference>
<gene>
    <name evidence="5" type="ordered locus">Dvul_1553</name>
</gene>
<evidence type="ECO:0000256" key="2">
    <source>
        <dbReference type="ARBA" id="ARBA00023235"/>
    </source>
</evidence>
<proteinExistence type="inferred from homology"/>
<dbReference type="NCBIfam" id="TIGR01120">
    <property type="entry name" value="rpiB"/>
    <property type="match status" value="1"/>
</dbReference>
<feature type="binding site" evidence="4">
    <location>
        <position position="100"/>
    </location>
    <ligand>
        <name>D-ribulose 5-phosphate</name>
        <dbReference type="ChEBI" id="CHEBI:58121"/>
    </ligand>
</feature>
<dbReference type="Gene3D" id="3.40.1400.10">
    <property type="entry name" value="Sugar-phosphate isomerase, RpiB/LacA/LacB"/>
    <property type="match status" value="1"/>
</dbReference>
<organism evidence="5 6">
    <name type="scientific">Nitratidesulfovibrio vulgaris (strain DP4)</name>
    <name type="common">Desulfovibrio vulgaris</name>
    <dbReference type="NCBI Taxonomy" id="391774"/>
    <lineage>
        <taxon>Bacteria</taxon>
        <taxon>Pseudomonadati</taxon>
        <taxon>Thermodesulfobacteriota</taxon>
        <taxon>Desulfovibrionia</taxon>
        <taxon>Desulfovibrionales</taxon>
        <taxon>Desulfovibrionaceae</taxon>
        <taxon>Nitratidesulfovibrio</taxon>
    </lineage>
</organism>
<protein>
    <submittedName>
        <fullName evidence="5">Ribose-5-phosphate isomerase</fullName>
        <ecNumber evidence="5">5.3.1.6</ecNumber>
    </submittedName>
</protein>
<dbReference type="InterPro" id="IPR003500">
    <property type="entry name" value="RpiB_LacA_LacB"/>
</dbReference>
<evidence type="ECO:0000313" key="5">
    <source>
        <dbReference type="EMBL" id="ABM28570.1"/>
    </source>
</evidence>
<name>A0A0H3A8Y7_NITV4</name>
<dbReference type="GO" id="GO:0005975">
    <property type="term" value="P:carbohydrate metabolic process"/>
    <property type="evidence" value="ECO:0007669"/>
    <property type="project" value="InterPro"/>
</dbReference>
<dbReference type="PANTHER" id="PTHR30345:SF0">
    <property type="entry name" value="DNA DAMAGE-REPAIR_TOLERATION PROTEIN DRT102"/>
    <property type="match status" value="1"/>
</dbReference>